<dbReference type="AlphaFoldDB" id="A0A963Z744"/>
<dbReference type="EMBL" id="JAESVA010000016">
    <property type="protein sequence ID" value="MCB8883736.1"/>
    <property type="molecule type" value="Genomic_DNA"/>
</dbReference>
<name>A0A963Z744_9PROT</name>
<sequence>MEPSAKYRPIDLVSAEPAPSKVGPAEAMHESFVHLKINPAVFGLTMVARQLPPPLYMAIFMPRMHTNVDISTKVRF</sequence>
<evidence type="ECO:0000313" key="2">
    <source>
        <dbReference type="Proteomes" id="UP000721844"/>
    </source>
</evidence>
<protein>
    <submittedName>
        <fullName evidence="1">Uncharacterized protein</fullName>
    </submittedName>
</protein>
<organism evidence="1 2">
    <name type="scientific">Acidisoma cellulosilyticum</name>
    <dbReference type="NCBI Taxonomy" id="2802395"/>
    <lineage>
        <taxon>Bacteria</taxon>
        <taxon>Pseudomonadati</taxon>
        <taxon>Pseudomonadota</taxon>
        <taxon>Alphaproteobacteria</taxon>
        <taxon>Acetobacterales</taxon>
        <taxon>Acidocellaceae</taxon>
        <taxon>Acidisoma</taxon>
    </lineage>
</organism>
<evidence type="ECO:0000313" key="1">
    <source>
        <dbReference type="EMBL" id="MCB8883736.1"/>
    </source>
</evidence>
<gene>
    <name evidence="1" type="ORF">ACELLULO517_26030</name>
</gene>
<keyword evidence="2" id="KW-1185">Reference proteome</keyword>
<dbReference type="Proteomes" id="UP000721844">
    <property type="component" value="Unassembled WGS sequence"/>
</dbReference>
<reference evidence="1 2" key="1">
    <citation type="journal article" date="2021" name="Microorganisms">
        <title>Acidisoma silvae sp. nov. and Acidisomacellulosilytica sp. nov., Two Acidophilic Bacteria Isolated from Decaying Wood, Hydrolyzing Cellulose and Producing Poly-3-hydroxybutyrate.</title>
        <authorList>
            <person name="Mieszkin S."/>
            <person name="Pouder E."/>
            <person name="Uroz S."/>
            <person name="Simon-Colin C."/>
            <person name="Alain K."/>
        </authorList>
    </citation>
    <scope>NUCLEOTIDE SEQUENCE [LARGE SCALE GENOMIC DNA]</scope>
    <source>
        <strain evidence="1 2">HW T5.17</strain>
    </source>
</reference>
<accession>A0A963Z744</accession>
<dbReference type="RefSeq" id="WP_227310430.1">
    <property type="nucleotide sequence ID" value="NZ_JAESVA010000016.1"/>
</dbReference>
<proteinExistence type="predicted"/>
<comment type="caution">
    <text evidence="1">The sequence shown here is derived from an EMBL/GenBank/DDBJ whole genome shotgun (WGS) entry which is preliminary data.</text>
</comment>